<evidence type="ECO:0000313" key="2">
    <source>
        <dbReference type="Proteomes" id="UP001380953"/>
    </source>
</evidence>
<dbReference type="Proteomes" id="UP001380953">
    <property type="component" value="Unassembled WGS sequence"/>
</dbReference>
<accession>A0ACC6PBH2</accession>
<proteinExistence type="predicted"/>
<name>A0ACC6PBH2_9BACL</name>
<keyword evidence="2" id="KW-1185">Reference proteome</keyword>
<evidence type="ECO:0000313" key="1">
    <source>
        <dbReference type="EMBL" id="MEJ8303849.1"/>
    </source>
</evidence>
<reference evidence="1" key="1">
    <citation type="submission" date="2024-03" db="EMBL/GenBank/DDBJ databases">
        <title>Whole genome sequecning of epiphytes from Marcgravia umbellata leaves.</title>
        <authorList>
            <person name="Kumar G."/>
            <person name="Savka M.A."/>
        </authorList>
    </citation>
    <scope>NUCLEOTIDE SEQUENCE</scope>
    <source>
        <strain evidence="1">RIT_BL5</strain>
    </source>
</reference>
<organism evidence="1 2">
    <name type="scientific">Saccharibacillus sacchari</name>
    <dbReference type="NCBI Taxonomy" id="456493"/>
    <lineage>
        <taxon>Bacteria</taxon>
        <taxon>Bacillati</taxon>
        <taxon>Bacillota</taxon>
        <taxon>Bacilli</taxon>
        <taxon>Bacillales</taxon>
        <taxon>Paenibacillaceae</taxon>
        <taxon>Saccharibacillus</taxon>
    </lineage>
</organism>
<comment type="caution">
    <text evidence="1">The sequence shown here is derived from an EMBL/GenBank/DDBJ whole genome shotgun (WGS) entry which is preliminary data.</text>
</comment>
<protein>
    <submittedName>
        <fullName evidence="1">ABC transporter substrate-binding protein</fullName>
    </submittedName>
</protein>
<gene>
    <name evidence="1" type="ORF">WKI47_08025</name>
</gene>
<dbReference type="EMBL" id="JBBKAR010000026">
    <property type="protein sequence ID" value="MEJ8303849.1"/>
    <property type="molecule type" value="Genomic_DNA"/>
</dbReference>
<sequence length="641" mass="71527">MQIKEYTALWNEMPIVVKDVRLVQAKPGRKAETYQLPTHGFIYMAEGSARMQLDNMDYTVEPFHVLHAGKGMKLTVHPLGDGRHVEYYLLLYRPEPVGGRAATKHLTALADRFGIAYEVRPSSAIQLSEYAREMHAGWESGNELRRYGVRTLFMRFVYEVLRQLHGADRQAFNDDPVDRAIRYINEHYERPLTVDSLASTLGCSPRHLNRLFRKSGIDSSPSGYLLGVRMEKAGELLGQDRWTVQEIAARVGYEDVYNFSRMFKKHTGMSPTVYRQRHAGPNLPSRMSDSSIVKQADSLYIDNYSQKEKDSGGVTMTYNYSRRSAMWMLLLSFSLLLGACSTPTAGNGTSASTEQSASQTVATTEGGRVITHDLGSTEVVGTPSRVVVLEQGFTQTVAALEVKPVGVADDNKPERFPQDTLAYIEGYESVGTRSEPNLEVIRTLKPDLIIADTNRHTNVYEELSAIAPTIAFPNDKANYEQIVASTRAIGQALDKEEQAEALLAEHASNLEQLKESIEPDQSVLIIAPSEEDGHDFEVRTTSSFHGSFLKNAGLNYALEDAETSSQQLTIEQLLAIDPQHILILINEDTDSVLEAQKENLLWNQLQAVQNGQAREVELATWSRQRSIPALNGIMDEAAGYF</sequence>